<reference evidence="3" key="1">
    <citation type="submission" date="2016-03" db="EMBL/GenBank/DDBJ databases">
        <title>Complete genome sequence of the type strain Actinoalloteichus hymeniacidonis DSM 45092.</title>
        <authorList>
            <person name="Schaffert L."/>
            <person name="Albersmeier A."/>
            <person name="Winkler A."/>
            <person name="Kalinowski J."/>
            <person name="Zotchev S."/>
            <person name="Ruckert C."/>
        </authorList>
    </citation>
    <scope>NUCLEOTIDE SEQUENCE [LARGE SCALE GENOMIC DNA]</scope>
    <source>
        <strain evidence="3">HPA177(T) (DSM 45092(T))</strain>
    </source>
</reference>
<keyword evidence="1" id="KW-0812">Transmembrane</keyword>
<protein>
    <submittedName>
        <fullName evidence="2">Membrane protein (DUF2127)</fullName>
    </submittedName>
</protein>
<feature type="transmembrane region" description="Helical" evidence="1">
    <location>
        <begin position="70"/>
        <end position="89"/>
    </location>
</feature>
<evidence type="ECO:0000256" key="1">
    <source>
        <dbReference type="SAM" id="Phobius"/>
    </source>
</evidence>
<dbReference type="AlphaFoldDB" id="A0AAC9MYT1"/>
<feature type="transmembrane region" description="Helical" evidence="1">
    <location>
        <begin position="20"/>
        <end position="40"/>
    </location>
</feature>
<evidence type="ECO:0000313" key="2">
    <source>
        <dbReference type="EMBL" id="AOS64678.1"/>
    </source>
</evidence>
<proteinExistence type="predicted"/>
<keyword evidence="1" id="KW-0472">Membrane</keyword>
<accession>A0AAC9MYT1</accession>
<evidence type="ECO:0000313" key="3">
    <source>
        <dbReference type="Proteomes" id="UP000095210"/>
    </source>
</evidence>
<gene>
    <name evidence="2" type="ORF">TL08_19435</name>
</gene>
<keyword evidence="1" id="KW-1133">Transmembrane helix</keyword>
<dbReference type="RefSeq" id="WP_084643256.1">
    <property type="nucleotide sequence ID" value="NZ_CP014859.1"/>
</dbReference>
<dbReference type="Pfam" id="PF09900">
    <property type="entry name" value="DUF2127"/>
    <property type="match status" value="1"/>
</dbReference>
<sequence length="110" mass="12287">MIRWPGFATGADTLTSGSRAFVVVLLIVHGVPKIILVVALLRRWLPAYPISVLVLGAFVVYQVVRAAHTGSVALIVLTVIDLVVIALIVREYRYLRARRAASRLRRRDRK</sequence>
<name>A0AAC9MYT1_9PSEU</name>
<keyword evidence="3" id="KW-1185">Reference proteome</keyword>
<dbReference type="InterPro" id="IPR021125">
    <property type="entry name" value="DUF2127"/>
</dbReference>
<dbReference type="EMBL" id="CP014859">
    <property type="protein sequence ID" value="AOS64678.1"/>
    <property type="molecule type" value="Genomic_DNA"/>
</dbReference>
<dbReference type="Proteomes" id="UP000095210">
    <property type="component" value="Chromosome"/>
</dbReference>
<dbReference type="KEGG" id="ahm:TL08_19435"/>
<organism evidence="2 3">
    <name type="scientific">Actinoalloteichus hymeniacidonis</name>
    <dbReference type="NCBI Taxonomy" id="340345"/>
    <lineage>
        <taxon>Bacteria</taxon>
        <taxon>Bacillati</taxon>
        <taxon>Actinomycetota</taxon>
        <taxon>Actinomycetes</taxon>
        <taxon>Pseudonocardiales</taxon>
        <taxon>Pseudonocardiaceae</taxon>
        <taxon>Actinoalloteichus</taxon>
    </lineage>
</organism>
<feature type="transmembrane region" description="Helical" evidence="1">
    <location>
        <begin position="47"/>
        <end position="64"/>
    </location>
</feature>